<reference evidence="5" key="1">
    <citation type="submission" date="2022-07" db="EMBL/GenBank/DDBJ databases">
        <title>Phylogenomic reconstructions and comparative analyses of Kickxellomycotina fungi.</title>
        <authorList>
            <person name="Reynolds N.K."/>
            <person name="Stajich J.E."/>
            <person name="Barry K."/>
            <person name="Grigoriev I.V."/>
            <person name="Crous P."/>
            <person name="Smith M.E."/>
        </authorList>
    </citation>
    <scope>NUCLEOTIDE SEQUENCE</scope>
    <source>
        <strain evidence="5">NRRL 3115</strain>
    </source>
</reference>
<dbReference type="OrthoDB" id="10253115at2759"/>
<dbReference type="AlphaFoldDB" id="A0A9W8FWW2"/>
<proteinExistence type="inferred from homology"/>
<dbReference type="Pfam" id="PF13193">
    <property type="entry name" value="AMP-binding_C"/>
    <property type="match status" value="1"/>
</dbReference>
<evidence type="ECO:0000313" key="5">
    <source>
        <dbReference type="EMBL" id="KAJ2668438.1"/>
    </source>
</evidence>
<evidence type="ECO:0000259" key="4">
    <source>
        <dbReference type="Pfam" id="PF13193"/>
    </source>
</evidence>
<dbReference type="InterPro" id="IPR025110">
    <property type="entry name" value="AMP-bd_C"/>
</dbReference>
<protein>
    <submittedName>
        <fullName evidence="5">Uncharacterized protein</fullName>
    </submittedName>
</protein>
<feature type="domain" description="AMP-dependent synthetase/ligase" evidence="3">
    <location>
        <begin position="32"/>
        <end position="197"/>
    </location>
</feature>
<dbReference type="Pfam" id="PF00501">
    <property type="entry name" value="AMP-binding"/>
    <property type="match status" value="1"/>
</dbReference>
<evidence type="ECO:0000259" key="3">
    <source>
        <dbReference type="Pfam" id="PF00501"/>
    </source>
</evidence>
<evidence type="ECO:0000256" key="1">
    <source>
        <dbReference type="ARBA" id="ARBA00006432"/>
    </source>
</evidence>
<dbReference type="SUPFAM" id="SSF56801">
    <property type="entry name" value="Acetyl-CoA synthetase-like"/>
    <property type="match status" value="2"/>
</dbReference>
<evidence type="ECO:0000313" key="6">
    <source>
        <dbReference type="Proteomes" id="UP001151518"/>
    </source>
</evidence>
<feature type="domain" description="AMP-binding enzyme C-terminal" evidence="4">
    <location>
        <begin position="230"/>
        <end position="309"/>
    </location>
</feature>
<dbReference type="InterPro" id="IPR000873">
    <property type="entry name" value="AMP-dep_synth/lig_dom"/>
</dbReference>
<evidence type="ECO:0000256" key="2">
    <source>
        <dbReference type="ARBA" id="ARBA00022598"/>
    </source>
</evidence>
<dbReference type="PANTHER" id="PTHR24096:SF149">
    <property type="entry name" value="AMP-BINDING DOMAIN-CONTAINING PROTEIN-RELATED"/>
    <property type="match status" value="1"/>
</dbReference>
<name>A0A9W8FWW2_9FUNG</name>
<dbReference type="PANTHER" id="PTHR24096">
    <property type="entry name" value="LONG-CHAIN-FATTY-ACID--COA LIGASE"/>
    <property type="match status" value="1"/>
</dbReference>
<dbReference type="Proteomes" id="UP001151518">
    <property type="component" value="Unassembled WGS sequence"/>
</dbReference>
<comment type="caution">
    <text evidence="5">The sequence shown here is derived from an EMBL/GenBank/DDBJ whole genome shotgun (WGS) entry which is preliminary data.</text>
</comment>
<sequence>MFSSPYPDITTPKLDIPSFVFATAAKDSVFGNNPNLVALTEATVILSYGGIKRLTEEFASGLANKLGLKKGDVIAMLLPNTPYYPVFVLGAHMIGITCAVANPAYTYAEIKHLLTLTEAKAILTTIDIVPTVLQALQNCKAAIPREFILTIDGAADNVTTTMCRDLYKRILITNFKEAQTTPAFIVLNSGTTGLPKGEIGYVDANGFYFILDQKKELIKFKGFSIAPAGLERILVAHPAVLDAAVIPVYQKKQGTEVPKAYVVLRPSAKNSPRITEEIKLWVAERVASYKALRGGIEIVDAIPKSVSGKILRRLLKDCQKQTPKL</sequence>
<accession>A0A9W8FWW2</accession>
<comment type="similarity">
    <text evidence="1">Belongs to the ATP-dependent AMP-binding enzyme family.</text>
</comment>
<gene>
    <name evidence="5" type="ORF">GGI25_006444</name>
</gene>
<keyword evidence="2" id="KW-0436">Ligase</keyword>
<dbReference type="Gene3D" id="3.30.300.30">
    <property type="match status" value="1"/>
</dbReference>
<dbReference type="EMBL" id="JANBTW010000199">
    <property type="protein sequence ID" value="KAJ2668438.1"/>
    <property type="molecule type" value="Genomic_DNA"/>
</dbReference>
<dbReference type="GO" id="GO:0016405">
    <property type="term" value="F:CoA-ligase activity"/>
    <property type="evidence" value="ECO:0007669"/>
    <property type="project" value="TreeGrafter"/>
</dbReference>
<dbReference type="InterPro" id="IPR045851">
    <property type="entry name" value="AMP-bd_C_sf"/>
</dbReference>
<dbReference type="Gene3D" id="3.40.50.980">
    <property type="match status" value="1"/>
</dbReference>
<organism evidence="5 6">
    <name type="scientific">Coemansia spiralis</name>
    <dbReference type="NCBI Taxonomy" id="417178"/>
    <lineage>
        <taxon>Eukaryota</taxon>
        <taxon>Fungi</taxon>
        <taxon>Fungi incertae sedis</taxon>
        <taxon>Zoopagomycota</taxon>
        <taxon>Kickxellomycotina</taxon>
        <taxon>Kickxellomycetes</taxon>
        <taxon>Kickxellales</taxon>
        <taxon>Kickxellaceae</taxon>
        <taxon>Coemansia</taxon>
    </lineage>
</organism>